<dbReference type="HOGENOM" id="CLU_572532_0_0_1"/>
<dbReference type="OrthoDB" id="2952737at2759"/>
<feature type="compositionally biased region" description="Low complexity" evidence="1">
    <location>
        <begin position="160"/>
        <end position="173"/>
    </location>
</feature>
<feature type="compositionally biased region" description="Polar residues" evidence="1">
    <location>
        <begin position="339"/>
        <end position="350"/>
    </location>
</feature>
<feature type="compositionally biased region" description="Polar residues" evidence="1">
    <location>
        <begin position="211"/>
        <end position="260"/>
    </location>
</feature>
<dbReference type="STRING" id="765440.A0A0C3BYL7"/>
<dbReference type="AlphaFoldDB" id="A0A0C3BYL7"/>
<keyword evidence="3" id="KW-1185">Reference proteome</keyword>
<protein>
    <submittedName>
        <fullName evidence="2">Uncharacterized protein</fullName>
    </submittedName>
</protein>
<evidence type="ECO:0000313" key="3">
    <source>
        <dbReference type="Proteomes" id="UP000054166"/>
    </source>
</evidence>
<reference evidence="3" key="2">
    <citation type="submission" date="2015-01" db="EMBL/GenBank/DDBJ databases">
        <title>Evolutionary Origins and Diversification of the Mycorrhizal Mutualists.</title>
        <authorList>
            <consortium name="DOE Joint Genome Institute"/>
            <consortium name="Mycorrhizal Genomics Consortium"/>
            <person name="Kohler A."/>
            <person name="Kuo A."/>
            <person name="Nagy L.G."/>
            <person name="Floudas D."/>
            <person name="Copeland A."/>
            <person name="Barry K.W."/>
            <person name="Cichocki N."/>
            <person name="Veneault-Fourrey C."/>
            <person name="LaButti K."/>
            <person name="Lindquist E.A."/>
            <person name="Lipzen A."/>
            <person name="Lundell T."/>
            <person name="Morin E."/>
            <person name="Murat C."/>
            <person name="Riley R."/>
            <person name="Ohm R."/>
            <person name="Sun H."/>
            <person name="Tunlid A."/>
            <person name="Henrissat B."/>
            <person name="Grigoriev I.V."/>
            <person name="Hibbett D.S."/>
            <person name="Martin F."/>
        </authorList>
    </citation>
    <scope>NUCLEOTIDE SEQUENCE [LARGE SCALE GENOMIC DNA]</scope>
    <source>
        <strain evidence="3">F 1598</strain>
    </source>
</reference>
<feature type="region of interest" description="Disordered" evidence="1">
    <location>
        <begin position="1"/>
        <end position="431"/>
    </location>
</feature>
<feature type="compositionally biased region" description="Polar residues" evidence="1">
    <location>
        <begin position="41"/>
        <end position="55"/>
    </location>
</feature>
<proteinExistence type="predicted"/>
<dbReference type="Proteomes" id="UP000054166">
    <property type="component" value="Unassembled WGS sequence"/>
</dbReference>
<feature type="compositionally biased region" description="Polar residues" evidence="1">
    <location>
        <begin position="402"/>
        <end position="427"/>
    </location>
</feature>
<feature type="compositionally biased region" description="Polar residues" evidence="1">
    <location>
        <begin position="194"/>
        <end position="203"/>
    </location>
</feature>
<accession>A0A0C3BYL7</accession>
<dbReference type="EMBL" id="KN832994">
    <property type="protein sequence ID" value="KIM82487.1"/>
    <property type="molecule type" value="Genomic_DNA"/>
</dbReference>
<evidence type="ECO:0000313" key="2">
    <source>
        <dbReference type="EMBL" id="KIM82487.1"/>
    </source>
</evidence>
<sequence length="477" mass="49681">MPKHKSTSKQAGGGAPRPPNPQPVNSNRSTNTGNSGNASSKPPTSSVQLPSTRAQTRAAPKPPSQPQVAANRSSNGTKSQGTSNGAPKAQGGNGPAPATSGHKASQDRSMHQAAPKSTGNGPNNNPQKAQGHVHVPQPNFVSKSQAPKPKNSQPLTGGHSLPPSSVPSSQPRPGNAQPSFFSRVDGNKAGQKVFQDQSSTPKQSGHPHPQKAQNRAPTPQMSPTHQPTNAEKNNANGSPKVQTTQHTPRGGQSANGLESSSHNHKASSPPRSAQETSHKGHKNTLPKPTVDDRSRGQINAPSPTKSVLTPPPTKASPPIPSAGLKVPGNRSSDWMDPLSTPSPSHSAQKTSKNDHKNNLPKTDRSLEQINAPSPTKNVLMPPPMKASPTISGGSKGTKNRSSDLSGFNRNSSSGLQRANTSAKQSPASAEGWNWLSSWLAPPVQAAKKPMPNLSKGMSTHHPPPGYCLAGIERCFAS</sequence>
<reference evidence="2 3" key="1">
    <citation type="submission" date="2014-04" db="EMBL/GenBank/DDBJ databases">
        <authorList>
            <consortium name="DOE Joint Genome Institute"/>
            <person name="Kuo A."/>
            <person name="Tarkka M."/>
            <person name="Buscot F."/>
            <person name="Kohler A."/>
            <person name="Nagy L.G."/>
            <person name="Floudas D."/>
            <person name="Copeland A."/>
            <person name="Barry K.W."/>
            <person name="Cichocki N."/>
            <person name="Veneault-Fourrey C."/>
            <person name="LaButti K."/>
            <person name="Lindquist E.A."/>
            <person name="Lipzen A."/>
            <person name="Lundell T."/>
            <person name="Morin E."/>
            <person name="Murat C."/>
            <person name="Sun H."/>
            <person name="Tunlid A."/>
            <person name="Henrissat B."/>
            <person name="Grigoriev I.V."/>
            <person name="Hibbett D.S."/>
            <person name="Martin F."/>
            <person name="Nordberg H.P."/>
            <person name="Cantor M.N."/>
            <person name="Hua S.X."/>
        </authorList>
    </citation>
    <scope>NUCLEOTIDE SEQUENCE [LARGE SCALE GENOMIC DNA]</scope>
    <source>
        <strain evidence="2 3">F 1598</strain>
    </source>
</reference>
<feature type="compositionally biased region" description="Basic and acidic residues" evidence="1">
    <location>
        <begin position="351"/>
        <end position="366"/>
    </location>
</feature>
<feature type="compositionally biased region" description="Polar residues" evidence="1">
    <location>
        <begin position="139"/>
        <end position="155"/>
    </location>
</feature>
<feature type="compositionally biased region" description="Low complexity" evidence="1">
    <location>
        <begin position="25"/>
        <end position="40"/>
    </location>
</feature>
<organism evidence="2 3">
    <name type="scientific">Piloderma croceum (strain F 1598)</name>
    <dbReference type="NCBI Taxonomy" id="765440"/>
    <lineage>
        <taxon>Eukaryota</taxon>
        <taxon>Fungi</taxon>
        <taxon>Dikarya</taxon>
        <taxon>Basidiomycota</taxon>
        <taxon>Agaricomycotina</taxon>
        <taxon>Agaricomycetes</taxon>
        <taxon>Agaricomycetidae</taxon>
        <taxon>Atheliales</taxon>
        <taxon>Atheliaceae</taxon>
        <taxon>Piloderma</taxon>
    </lineage>
</organism>
<name>A0A0C3BYL7_PILCF</name>
<feature type="compositionally biased region" description="Polar residues" evidence="1">
    <location>
        <begin position="296"/>
        <end position="307"/>
    </location>
</feature>
<dbReference type="InParanoid" id="A0A0C3BYL7"/>
<feature type="compositionally biased region" description="Polar residues" evidence="1">
    <location>
        <begin position="367"/>
        <end position="376"/>
    </location>
</feature>
<gene>
    <name evidence="2" type="ORF">PILCRDRAFT_464147</name>
</gene>
<feature type="compositionally biased region" description="Polar residues" evidence="1">
    <location>
        <begin position="66"/>
        <end position="85"/>
    </location>
</feature>
<feature type="compositionally biased region" description="Polar residues" evidence="1">
    <location>
        <begin position="115"/>
        <end position="128"/>
    </location>
</feature>
<feature type="compositionally biased region" description="Pro residues" evidence="1">
    <location>
        <begin position="309"/>
        <end position="320"/>
    </location>
</feature>
<evidence type="ECO:0000256" key="1">
    <source>
        <dbReference type="SAM" id="MobiDB-lite"/>
    </source>
</evidence>